<dbReference type="GeneID" id="120273104"/>
<dbReference type="PANTHER" id="PTHR31635">
    <property type="entry name" value="REVERSE TRANSCRIPTASE DOMAIN-CONTAINING PROTEIN-RELATED"/>
    <property type="match status" value="1"/>
</dbReference>
<feature type="region of interest" description="Disordered" evidence="1">
    <location>
        <begin position="13"/>
        <end position="35"/>
    </location>
</feature>
<dbReference type="InterPro" id="IPR043502">
    <property type="entry name" value="DNA/RNA_pol_sf"/>
</dbReference>
<evidence type="ECO:0000259" key="2">
    <source>
        <dbReference type="PROSITE" id="PS50878"/>
    </source>
</evidence>
<evidence type="ECO:0000256" key="1">
    <source>
        <dbReference type="SAM" id="MobiDB-lite"/>
    </source>
</evidence>
<dbReference type="InterPro" id="IPR036691">
    <property type="entry name" value="Endo/exonu/phosph_ase_sf"/>
</dbReference>
<protein>
    <submittedName>
        <fullName evidence="4">Uncharacterized protein LOC120273104</fullName>
    </submittedName>
</protein>
<dbReference type="AlphaFoldDB" id="A0AB40CA58"/>
<dbReference type="InterPro" id="IPR000477">
    <property type="entry name" value="RT_dom"/>
</dbReference>
<dbReference type="PANTHER" id="PTHR31635:SF196">
    <property type="entry name" value="REVERSE TRANSCRIPTASE DOMAIN-CONTAINING PROTEIN-RELATED"/>
    <property type="match status" value="1"/>
</dbReference>
<dbReference type="SUPFAM" id="SSF56219">
    <property type="entry name" value="DNase I-like"/>
    <property type="match status" value="1"/>
</dbReference>
<dbReference type="CDD" id="cd01650">
    <property type="entry name" value="RT_nLTR_like"/>
    <property type="match status" value="1"/>
</dbReference>
<feature type="domain" description="Reverse transcriptase" evidence="2">
    <location>
        <begin position="544"/>
        <end position="824"/>
    </location>
</feature>
<dbReference type="SUPFAM" id="SSF56672">
    <property type="entry name" value="DNA/RNA polymerases"/>
    <property type="match status" value="1"/>
</dbReference>
<keyword evidence="3" id="KW-1185">Reference proteome</keyword>
<evidence type="ECO:0000313" key="3">
    <source>
        <dbReference type="Proteomes" id="UP001515500"/>
    </source>
</evidence>
<dbReference type="Gene3D" id="3.60.10.10">
    <property type="entry name" value="Endonuclease/exonuclease/phosphatase"/>
    <property type="match status" value="1"/>
</dbReference>
<sequence>MAVDNILSILSEDLSEGSEIGEDDDSGESGDVMSDDNRLDDAMTLMQYQNESRKETLIRKGSQVSGSSLKKGRLETVDRIFSLIRSHHPSIFCLVEPHANGVRVDRFCGKFAKKWNWAALLADGLSGGIFIIWKKHLGLVTPIAVSRRALHLVISPSFNSSWFLSVIYNSNRFVSQCALWTELSKITAVNLPWLIIGDLNTIASPSEHRGGSFSYYSRKAHAFSNFIDSNNLLDLNFSGCRFTWCNNQAGLFRRWARLDRGLANLAWLYKFSSVSLFHLTCTISDHAPLLLSVFFIHQRRKFLFRFYNFWLDYLGCHDAVWEAWFVSPHGNPLHSFTHLLSRTRSNILLWRASGLTSLDADMKETEESICSLELRDSLDSVSIDRLMECYNWFSILQHHNSLRWAQRAHLLWLKDGDHNTTFFHNSVPIHTHFNTISQVCDNSGNVVSEHSDIESMFVNFYSNLWSDSSEITFTDIFNALPDDLPSLSEHEASALTRRLLRMKFLLPCKTSPLVRLLALMVSMLNSIISPGQILGIVSLRPFPIIFYNSVLPPSRGRTYITLIPKKDHPRFVSDYRPISLCNVCFKIVTKILANRLKSVLPKLISHEQVGFVSGRCSFDNIIALHEIVHTLENDNKNPPRMLTKIDIEKAYDLLNWSAILATLAKMKFPNIWISWIDTCLRSSSFSLLINGSPLNWFSSSRGVRQGDHISSYLFILVSQILSSILNKALHMGLIPSFDANLSYNFNHLMYADDLLIITRASRLVARNINFCLQIYALLTGQKANVSKSVIYFPSWFNSRVARSISSILNFPVASFPLTYLGILISPKRLKASHFKPMVDKISRTCSRWKHSNLSLAAKSTLINASILAIPVYYLSVFPVFQYVLHEISKIVRNFFWHKGGNGKGIHAVS</sequence>
<organism evidence="3 4">
    <name type="scientific">Dioscorea cayennensis subsp. rotundata</name>
    <name type="common">White Guinea yam</name>
    <name type="synonym">Dioscorea rotundata</name>
    <dbReference type="NCBI Taxonomy" id="55577"/>
    <lineage>
        <taxon>Eukaryota</taxon>
        <taxon>Viridiplantae</taxon>
        <taxon>Streptophyta</taxon>
        <taxon>Embryophyta</taxon>
        <taxon>Tracheophyta</taxon>
        <taxon>Spermatophyta</taxon>
        <taxon>Magnoliopsida</taxon>
        <taxon>Liliopsida</taxon>
        <taxon>Dioscoreales</taxon>
        <taxon>Dioscoreaceae</taxon>
        <taxon>Dioscorea</taxon>
    </lineage>
</organism>
<gene>
    <name evidence="4" type="primary">LOC120273104</name>
</gene>
<accession>A0AB40CA58</accession>
<dbReference type="RefSeq" id="XP_039135691.1">
    <property type="nucleotide sequence ID" value="XM_039279757.1"/>
</dbReference>
<dbReference type="Proteomes" id="UP001515500">
    <property type="component" value="Chromosome 2"/>
</dbReference>
<feature type="compositionally biased region" description="Acidic residues" evidence="1">
    <location>
        <begin position="13"/>
        <end position="28"/>
    </location>
</feature>
<evidence type="ECO:0000313" key="4">
    <source>
        <dbReference type="RefSeq" id="XP_039135691.1"/>
    </source>
</evidence>
<dbReference type="Pfam" id="PF00078">
    <property type="entry name" value="RVT_1"/>
    <property type="match status" value="1"/>
</dbReference>
<reference evidence="4" key="1">
    <citation type="submission" date="2025-08" db="UniProtKB">
        <authorList>
            <consortium name="RefSeq"/>
        </authorList>
    </citation>
    <scope>IDENTIFICATION</scope>
</reference>
<dbReference type="PROSITE" id="PS50878">
    <property type="entry name" value="RT_POL"/>
    <property type="match status" value="1"/>
</dbReference>
<name>A0AB40CA58_DIOCR</name>
<proteinExistence type="predicted"/>